<feature type="region of interest" description="Disordered" evidence="1">
    <location>
        <begin position="27"/>
        <end position="50"/>
    </location>
</feature>
<dbReference type="RefSeq" id="WP_326707093.1">
    <property type="nucleotide sequence ID" value="NZ_CP108861.1"/>
</dbReference>
<dbReference type="EMBL" id="CP109083">
    <property type="protein sequence ID" value="WSB06269.1"/>
    <property type="molecule type" value="Genomic_DNA"/>
</dbReference>
<proteinExistence type="predicted"/>
<reference evidence="2 3" key="1">
    <citation type="submission" date="2022-10" db="EMBL/GenBank/DDBJ databases">
        <title>The complete genomes of actinobacterial strains from the NBC collection.</title>
        <authorList>
            <person name="Joergensen T.S."/>
            <person name="Alvarez Arevalo M."/>
            <person name="Sterndorff E.B."/>
            <person name="Faurdal D."/>
            <person name="Vuksanovic O."/>
            <person name="Mourched A.-S."/>
            <person name="Charusanti P."/>
            <person name="Shaw S."/>
            <person name="Blin K."/>
            <person name="Weber T."/>
        </authorList>
    </citation>
    <scope>NUCLEOTIDE SEQUENCE [LARGE SCALE GENOMIC DNA]</scope>
    <source>
        <strain evidence="2 3">NBC 01792</strain>
    </source>
</reference>
<evidence type="ECO:0000256" key="1">
    <source>
        <dbReference type="SAM" id="MobiDB-lite"/>
    </source>
</evidence>
<name>A0ABZ1EQD5_9ACTN</name>
<evidence type="ECO:0000313" key="2">
    <source>
        <dbReference type="EMBL" id="WSB06269.1"/>
    </source>
</evidence>
<gene>
    <name evidence="2" type="ORF">OG849_03010</name>
</gene>
<protein>
    <submittedName>
        <fullName evidence="2">Uncharacterized protein</fullName>
    </submittedName>
</protein>
<evidence type="ECO:0000313" key="3">
    <source>
        <dbReference type="Proteomes" id="UP001356428"/>
    </source>
</evidence>
<keyword evidence="3" id="KW-1185">Reference proteome</keyword>
<organism evidence="2 3">
    <name type="scientific">Streptomyces cyaneofuscatus</name>
    <dbReference type="NCBI Taxonomy" id="66883"/>
    <lineage>
        <taxon>Bacteria</taxon>
        <taxon>Bacillati</taxon>
        <taxon>Actinomycetota</taxon>
        <taxon>Actinomycetes</taxon>
        <taxon>Kitasatosporales</taxon>
        <taxon>Streptomycetaceae</taxon>
        <taxon>Streptomyces</taxon>
    </lineage>
</organism>
<sequence>MFDHPRTRGGADWTPQSAARVVGARTWQNSPTAEAIGRRPGISPHTVHST</sequence>
<accession>A0ABZ1EQD5</accession>
<dbReference type="Proteomes" id="UP001356428">
    <property type="component" value="Chromosome"/>
</dbReference>